<dbReference type="Proteomes" id="UP000494115">
    <property type="component" value="Unassembled WGS sequence"/>
</dbReference>
<proteinExistence type="predicted"/>
<gene>
    <name evidence="1" type="ORF">LMG28138_01997</name>
</gene>
<name>A0A6S7CB28_9BURK</name>
<sequence>MPVPALVSTPVPPIVPFWVNCVPGIVSMVPPPVSSAVARLMVMSAVVRSVPPLKLRGPVAAPRFASALTCTTPPSSEVPPA</sequence>
<evidence type="ECO:0000313" key="1">
    <source>
        <dbReference type="EMBL" id="CAB3785268.1"/>
    </source>
</evidence>
<protein>
    <submittedName>
        <fullName evidence="1">Uncharacterized protein</fullName>
    </submittedName>
</protein>
<keyword evidence="2" id="KW-1185">Reference proteome</keyword>
<dbReference type="EMBL" id="CADIKM010000006">
    <property type="protein sequence ID" value="CAB3785268.1"/>
    <property type="molecule type" value="Genomic_DNA"/>
</dbReference>
<organism evidence="1 2">
    <name type="scientific">Pararobbsia alpina</name>
    <dbReference type="NCBI Taxonomy" id="621374"/>
    <lineage>
        <taxon>Bacteria</taxon>
        <taxon>Pseudomonadati</taxon>
        <taxon>Pseudomonadota</taxon>
        <taxon>Betaproteobacteria</taxon>
        <taxon>Burkholderiales</taxon>
        <taxon>Burkholderiaceae</taxon>
        <taxon>Pararobbsia</taxon>
    </lineage>
</organism>
<evidence type="ECO:0000313" key="2">
    <source>
        <dbReference type="Proteomes" id="UP000494115"/>
    </source>
</evidence>
<reference evidence="1 2" key="1">
    <citation type="submission" date="2020-04" db="EMBL/GenBank/DDBJ databases">
        <authorList>
            <person name="De Canck E."/>
        </authorList>
    </citation>
    <scope>NUCLEOTIDE SEQUENCE [LARGE SCALE GENOMIC DNA]</scope>
    <source>
        <strain evidence="1 2">LMG 28138</strain>
    </source>
</reference>
<dbReference type="AlphaFoldDB" id="A0A6S7CB28"/>
<accession>A0A6S7CB28</accession>